<evidence type="ECO:0000256" key="1">
    <source>
        <dbReference type="SAM" id="SignalP"/>
    </source>
</evidence>
<dbReference type="EMBL" id="JAHLPM010000021">
    <property type="protein sequence ID" value="MBU5439918.1"/>
    <property type="molecule type" value="Genomic_DNA"/>
</dbReference>
<evidence type="ECO:0008006" key="4">
    <source>
        <dbReference type="Google" id="ProtNLM"/>
    </source>
</evidence>
<evidence type="ECO:0000313" key="3">
    <source>
        <dbReference type="Proteomes" id="UP000749471"/>
    </source>
</evidence>
<feature type="chain" id="PRO_5045206424" description="Lipoprotein" evidence="1">
    <location>
        <begin position="23"/>
        <end position="173"/>
    </location>
</feature>
<protein>
    <recommendedName>
        <fullName evidence="4">Lipoprotein</fullName>
    </recommendedName>
</protein>
<feature type="signal peptide" evidence="1">
    <location>
        <begin position="1"/>
        <end position="22"/>
    </location>
</feature>
<dbReference type="Proteomes" id="UP000749471">
    <property type="component" value="Unassembled WGS sequence"/>
</dbReference>
<dbReference type="RefSeq" id="WP_216521803.1">
    <property type="nucleotide sequence ID" value="NZ_JAHLPM010000021.1"/>
</dbReference>
<name>A0ABS6EAF8_9FIRM</name>
<organism evidence="2 3">
    <name type="scientific">Tissierella simiarum</name>
    <dbReference type="NCBI Taxonomy" id="2841534"/>
    <lineage>
        <taxon>Bacteria</taxon>
        <taxon>Bacillati</taxon>
        <taxon>Bacillota</taxon>
        <taxon>Tissierellia</taxon>
        <taxon>Tissierellales</taxon>
        <taxon>Tissierellaceae</taxon>
        <taxon>Tissierella</taxon>
    </lineage>
</organism>
<keyword evidence="3" id="KW-1185">Reference proteome</keyword>
<accession>A0ABS6EAF8</accession>
<reference evidence="2 3" key="1">
    <citation type="submission" date="2021-06" db="EMBL/GenBank/DDBJ databases">
        <authorList>
            <person name="Sun Q."/>
            <person name="Li D."/>
        </authorList>
    </citation>
    <scope>NUCLEOTIDE SEQUENCE [LARGE SCALE GENOMIC DNA]</scope>
    <source>
        <strain evidence="2 3">MSJ-40</strain>
    </source>
</reference>
<gene>
    <name evidence="2" type="ORF">KQI42_18050</name>
</gene>
<keyword evidence="1" id="KW-0732">Signal</keyword>
<evidence type="ECO:0000313" key="2">
    <source>
        <dbReference type="EMBL" id="MBU5439918.1"/>
    </source>
</evidence>
<sequence>MNKKIVFTIILSLIIAILSACSSGTTDNNREHTSQELQRLCRIEIYSAEDDTLINTIEDSDMLSQFNGLNNVASDFTDNEEEIKNALKDSTPLYRIVAYKSPVAVYNDGELEKLYTITVYKDTNIIKTEVSEETIKSFPVPSEYLTFYEDVTDEEMEFLMSLTSFSIDDESGD</sequence>
<dbReference type="PROSITE" id="PS51257">
    <property type="entry name" value="PROKAR_LIPOPROTEIN"/>
    <property type="match status" value="1"/>
</dbReference>
<comment type="caution">
    <text evidence="2">The sequence shown here is derived from an EMBL/GenBank/DDBJ whole genome shotgun (WGS) entry which is preliminary data.</text>
</comment>
<proteinExistence type="predicted"/>